<sequence>MNVKEGKTVNCNKKISGTGYYFGEVKINIKNALGVSMGTDSSQTRQILTNKHATVYPYHYDPYSNKVMAEPARTDWARTTSVKWDSNDRYEYIKKYSELYPNNGWNWSGNVTHTHHVRPRNLGGTNAFDNIIPIPARVHESIVSPWFVGY</sequence>
<protein>
    <submittedName>
        <fullName evidence="1">Uncharacterized protein</fullName>
    </submittedName>
</protein>
<dbReference type="RefSeq" id="WP_111273599.1">
    <property type="nucleotide sequence ID" value="NZ_QKWW01000123.1"/>
</dbReference>
<dbReference type="AlphaFoldDB" id="A0A2W6P1U4"/>
<dbReference type="InterPro" id="IPR003615">
    <property type="entry name" value="HNH_nuc"/>
</dbReference>
<name>A0A2W6P1U4_9BACL</name>
<organism evidence="1 2">
    <name type="scientific">Paenibacillus silvae</name>
    <dbReference type="NCBI Taxonomy" id="1325358"/>
    <lineage>
        <taxon>Bacteria</taxon>
        <taxon>Bacillati</taxon>
        <taxon>Bacillota</taxon>
        <taxon>Bacilli</taxon>
        <taxon>Bacillales</taxon>
        <taxon>Paenibacillaceae</taxon>
        <taxon>Paenibacillus</taxon>
    </lineage>
</organism>
<dbReference type="CDD" id="cd00085">
    <property type="entry name" value="HNHc"/>
    <property type="match status" value="1"/>
</dbReference>
<evidence type="ECO:0000313" key="2">
    <source>
        <dbReference type="Proteomes" id="UP000249204"/>
    </source>
</evidence>
<dbReference type="EMBL" id="QKWW01000123">
    <property type="protein sequence ID" value="PZT52156.1"/>
    <property type="molecule type" value="Genomic_DNA"/>
</dbReference>
<proteinExistence type="predicted"/>
<evidence type="ECO:0000313" key="1">
    <source>
        <dbReference type="EMBL" id="PZT52156.1"/>
    </source>
</evidence>
<reference evidence="1 2" key="1">
    <citation type="submission" date="2018-06" db="EMBL/GenBank/DDBJ databases">
        <title>Isolation of heavy metals resistant Paenibacillus silvae NC2 from Gold-Copper mine in ZiJin, China.</title>
        <authorList>
            <person name="Xu J."/>
            <person name="Mazhar H.S."/>
            <person name="Rensing C."/>
        </authorList>
    </citation>
    <scope>NUCLEOTIDE SEQUENCE [LARGE SCALE GENOMIC DNA]</scope>
    <source>
        <strain evidence="1 2">NC2</strain>
    </source>
</reference>
<gene>
    <name evidence="1" type="ORF">DN757_28825</name>
</gene>
<comment type="caution">
    <text evidence="1">The sequence shown here is derived from an EMBL/GenBank/DDBJ whole genome shotgun (WGS) entry which is preliminary data.</text>
</comment>
<dbReference type="Proteomes" id="UP000249204">
    <property type="component" value="Unassembled WGS sequence"/>
</dbReference>
<accession>A0A2W6P1U4</accession>